<dbReference type="Proteomes" id="UP000267606">
    <property type="component" value="Unassembled WGS sequence"/>
</dbReference>
<dbReference type="AlphaFoldDB" id="A0A183HWT5"/>
<evidence type="ECO:0000313" key="1">
    <source>
        <dbReference type="EMBL" id="VDO80627.1"/>
    </source>
</evidence>
<accession>A0A183HWT5</accession>
<keyword evidence="2" id="KW-1185">Reference proteome</keyword>
<protein>
    <submittedName>
        <fullName evidence="3">BCAS3 domain-containing protein</fullName>
    </submittedName>
</protein>
<dbReference type="EMBL" id="UZAJ01017908">
    <property type="protein sequence ID" value="VDO80627.1"/>
    <property type="molecule type" value="Genomic_DNA"/>
</dbReference>
<reference evidence="3" key="1">
    <citation type="submission" date="2016-06" db="UniProtKB">
        <authorList>
            <consortium name="WormBaseParasite"/>
        </authorList>
    </citation>
    <scope>IDENTIFICATION</scope>
</reference>
<dbReference type="WBParaSite" id="OFLC_0001194701-mRNA-1">
    <property type="protein sequence ID" value="OFLC_0001194701-mRNA-1"/>
    <property type="gene ID" value="OFLC_0001194701"/>
</dbReference>
<gene>
    <name evidence="1" type="ORF">OFLC_LOCUS11945</name>
</gene>
<reference evidence="1 2" key="2">
    <citation type="submission" date="2018-11" db="EMBL/GenBank/DDBJ databases">
        <authorList>
            <consortium name="Pathogen Informatics"/>
        </authorList>
    </citation>
    <scope>NUCLEOTIDE SEQUENCE [LARGE SCALE GENOMIC DNA]</scope>
</reference>
<proteinExistence type="predicted"/>
<sequence>MTPAPLSSGKKHYKASSKPNDQHRLAISFASNSIPNPKNTSLLVINNDGVLTEYLLSVSPALTHGASGIFCPNVQQRSNPDETLIQCTPTAVAQWTLQRNKLSADFRAPICEQNPLWMWFVPHDVQEEKSDEVNAKWISQVETNILRDPEAIEIFLSDISMVG</sequence>
<evidence type="ECO:0000313" key="2">
    <source>
        <dbReference type="Proteomes" id="UP000267606"/>
    </source>
</evidence>
<organism evidence="3">
    <name type="scientific">Onchocerca flexuosa</name>
    <dbReference type="NCBI Taxonomy" id="387005"/>
    <lineage>
        <taxon>Eukaryota</taxon>
        <taxon>Metazoa</taxon>
        <taxon>Ecdysozoa</taxon>
        <taxon>Nematoda</taxon>
        <taxon>Chromadorea</taxon>
        <taxon>Rhabditida</taxon>
        <taxon>Spirurina</taxon>
        <taxon>Spiruromorpha</taxon>
        <taxon>Filarioidea</taxon>
        <taxon>Onchocercidae</taxon>
        <taxon>Onchocerca</taxon>
    </lineage>
</organism>
<name>A0A183HWT5_9BILA</name>
<dbReference type="STRING" id="387005.A0A183HWT5"/>
<evidence type="ECO:0000313" key="3">
    <source>
        <dbReference type="WBParaSite" id="OFLC_0001194701-mRNA-1"/>
    </source>
</evidence>